<dbReference type="RefSeq" id="WP_353946801.1">
    <property type="nucleotide sequence ID" value="NZ_CP159534.1"/>
</dbReference>
<feature type="transmembrane region" description="Helical" evidence="1">
    <location>
        <begin position="30"/>
        <end position="49"/>
    </location>
</feature>
<sequence>MITIDVAVLLGIIALVLLRRPVAPRKRVDTFLVMLVAFVLGILVAPTPFGEGVANVMNQLSTSISSWGN</sequence>
<keyword evidence="1" id="KW-0812">Transmembrane</keyword>
<reference evidence="2" key="1">
    <citation type="submission" date="2024-06" db="EMBL/GenBank/DDBJ databases">
        <title>Streptomyces sp. strain HUAS MG91 genome sequences.</title>
        <authorList>
            <person name="Mo P."/>
        </authorList>
    </citation>
    <scope>NUCLEOTIDE SEQUENCE</scope>
    <source>
        <strain evidence="2">HUAS MG91</strain>
    </source>
</reference>
<dbReference type="KEGG" id="stac:ABII15_37730"/>
<evidence type="ECO:0000313" key="2">
    <source>
        <dbReference type="EMBL" id="XCJ75370.1"/>
    </source>
</evidence>
<accession>A0AAU8J4J1</accession>
<dbReference type="EMBL" id="CP159534">
    <property type="protein sequence ID" value="XCJ75370.1"/>
    <property type="molecule type" value="Genomic_DNA"/>
</dbReference>
<feature type="transmembrane region" description="Helical" evidence="1">
    <location>
        <begin position="6"/>
        <end position="23"/>
    </location>
</feature>
<keyword evidence="1" id="KW-1133">Transmembrane helix</keyword>
<gene>
    <name evidence="2" type="ORF">ABII15_37730</name>
</gene>
<protein>
    <submittedName>
        <fullName evidence="2">Uncharacterized protein</fullName>
    </submittedName>
</protein>
<keyword evidence="1" id="KW-0472">Membrane</keyword>
<dbReference type="AlphaFoldDB" id="A0AAU8J4J1"/>
<evidence type="ECO:0000256" key="1">
    <source>
        <dbReference type="SAM" id="Phobius"/>
    </source>
</evidence>
<proteinExistence type="predicted"/>
<organism evidence="2">
    <name type="scientific">Streptomyces tabacisoli</name>
    <dbReference type="NCBI Taxonomy" id="3156398"/>
    <lineage>
        <taxon>Bacteria</taxon>
        <taxon>Bacillati</taxon>
        <taxon>Actinomycetota</taxon>
        <taxon>Actinomycetes</taxon>
        <taxon>Kitasatosporales</taxon>
        <taxon>Streptomycetaceae</taxon>
        <taxon>Streptomyces</taxon>
    </lineage>
</organism>
<name>A0AAU8J4J1_9ACTN</name>